<dbReference type="Pfam" id="PF00398">
    <property type="entry name" value="RrnaAD"/>
    <property type="match status" value="1"/>
</dbReference>
<feature type="domain" description="Ribosomal RNA adenine methylase transferase N-terminal" evidence="9">
    <location>
        <begin position="19"/>
        <end position="190"/>
    </location>
</feature>
<dbReference type="GO" id="GO:0003723">
    <property type="term" value="F:RNA binding"/>
    <property type="evidence" value="ECO:0007669"/>
    <property type="project" value="UniProtKB-UniRule"/>
</dbReference>
<dbReference type="CDD" id="cd02440">
    <property type="entry name" value="AdoMet_MTases"/>
    <property type="match status" value="1"/>
</dbReference>
<dbReference type="SMART" id="SM00650">
    <property type="entry name" value="rADc"/>
    <property type="match status" value="1"/>
</dbReference>
<dbReference type="NCBIfam" id="TIGR00755">
    <property type="entry name" value="ksgA"/>
    <property type="match status" value="1"/>
</dbReference>
<dbReference type="Gene3D" id="3.40.50.150">
    <property type="entry name" value="Vaccinia Virus protein VP39"/>
    <property type="match status" value="1"/>
</dbReference>
<dbReference type="InterPro" id="IPR020596">
    <property type="entry name" value="rRNA_Ade_Mease_Trfase_CS"/>
</dbReference>
<protein>
    <recommendedName>
        <fullName evidence="7">Ribosomal RNA small subunit methyltransferase A</fullName>
        <ecNumber evidence="7">2.1.1.182</ecNumber>
    </recommendedName>
    <alternativeName>
        <fullName evidence="7">16S rRNA (adenine(1518)-N(6)/adenine(1519)-N(6))-dimethyltransferase</fullName>
    </alternativeName>
    <alternativeName>
        <fullName evidence="7">16S rRNA dimethyladenosine transferase</fullName>
    </alternativeName>
    <alternativeName>
        <fullName evidence="7">16S rRNA dimethylase</fullName>
    </alternativeName>
    <alternativeName>
        <fullName evidence="7">S-adenosylmethionine-6-N', N'-adenosyl(rRNA) dimethyltransferase</fullName>
    </alternativeName>
</protein>
<proteinExistence type="inferred from homology"/>
<sequence>MKIPPKKSLGQHFLRSKKAIKDIIHASNIKKGDVVLEVGPGEGVLTEALLVAGGHVIAVEKDARAITLLEEKFKKEEGRLRIIEGDILEMDLEELGLEAGKYQVIANIPYYITGILIRKLLESPVRPSAMTLLVQKEVADRIVARDEKESLLSLGVKAYGEPFIVSRVKAGSFVPAPKVDSAIIRIEDIGPHKAGEYEDQFWTITKAAFNGKRKTLSHTIGHVFENPEKVFEECGIDPKERPENVSLNKWILLARHVT</sequence>
<keyword evidence="2 7" id="KW-0698">rRNA processing</keyword>
<keyword evidence="5 7" id="KW-0949">S-adenosyl-L-methionine</keyword>
<dbReference type="EC" id="2.1.1.182" evidence="7"/>
<dbReference type="PANTHER" id="PTHR11727:SF7">
    <property type="entry name" value="DIMETHYLADENOSINE TRANSFERASE-RELATED"/>
    <property type="match status" value="1"/>
</dbReference>
<keyword evidence="6 7" id="KW-0694">RNA-binding</keyword>
<evidence type="ECO:0000259" key="9">
    <source>
        <dbReference type="SMART" id="SM00650"/>
    </source>
</evidence>
<evidence type="ECO:0000256" key="1">
    <source>
        <dbReference type="ARBA" id="ARBA00022490"/>
    </source>
</evidence>
<evidence type="ECO:0000313" key="10">
    <source>
        <dbReference type="EMBL" id="PIR37280.1"/>
    </source>
</evidence>
<evidence type="ECO:0000256" key="2">
    <source>
        <dbReference type="ARBA" id="ARBA00022552"/>
    </source>
</evidence>
<organism evidence="10 11">
    <name type="scientific">Candidatus Zambryskibacteria bacterium CG10_big_fil_rev_8_21_14_0_10_42_12</name>
    <dbReference type="NCBI Taxonomy" id="1975115"/>
    <lineage>
        <taxon>Bacteria</taxon>
        <taxon>Candidatus Zambryskiibacteriota</taxon>
    </lineage>
</organism>
<evidence type="ECO:0000256" key="4">
    <source>
        <dbReference type="ARBA" id="ARBA00022679"/>
    </source>
</evidence>
<dbReference type="Gene3D" id="1.10.8.100">
    <property type="entry name" value="Ribosomal RNA adenine dimethylase-like, domain 2"/>
    <property type="match status" value="1"/>
</dbReference>
<evidence type="ECO:0000256" key="5">
    <source>
        <dbReference type="ARBA" id="ARBA00022691"/>
    </source>
</evidence>
<feature type="binding site" evidence="7 8">
    <location>
        <position position="60"/>
    </location>
    <ligand>
        <name>S-adenosyl-L-methionine</name>
        <dbReference type="ChEBI" id="CHEBI:59789"/>
    </ligand>
</feature>
<dbReference type="Proteomes" id="UP000231333">
    <property type="component" value="Unassembled WGS sequence"/>
</dbReference>
<dbReference type="GO" id="GO:0052908">
    <property type="term" value="F:16S rRNA (adenine(1518)-N(6)/adenine(1519)-N(6))-dimethyltransferase activity"/>
    <property type="evidence" value="ECO:0007669"/>
    <property type="project" value="UniProtKB-EC"/>
</dbReference>
<evidence type="ECO:0000256" key="7">
    <source>
        <dbReference type="HAMAP-Rule" id="MF_00607"/>
    </source>
</evidence>
<dbReference type="HAMAP" id="MF_00607">
    <property type="entry name" value="16SrRNA_methyltr_A"/>
    <property type="match status" value="1"/>
</dbReference>
<dbReference type="InterPro" id="IPR029063">
    <property type="entry name" value="SAM-dependent_MTases_sf"/>
</dbReference>
<feature type="binding site" evidence="7 8">
    <location>
        <position position="39"/>
    </location>
    <ligand>
        <name>S-adenosyl-L-methionine</name>
        <dbReference type="ChEBI" id="CHEBI:59789"/>
    </ligand>
</feature>
<dbReference type="PROSITE" id="PS01131">
    <property type="entry name" value="RRNA_A_DIMETH"/>
    <property type="match status" value="1"/>
</dbReference>
<dbReference type="PANTHER" id="PTHR11727">
    <property type="entry name" value="DIMETHYLADENOSINE TRANSFERASE"/>
    <property type="match status" value="1"/>
</dbReference>
<feature type="binding site" evidence="7 8">
    <location>
        <position position="86"/>
    </location>
    <ligand>
        <name>S-adenosyl-L-methionine</name>
        <dbReference type="ChEBI" id="CHEBI:59789"/>
    </ligand>
</feature>
<comment type="function">
    <text evidence="7">Specifically dimethylates two adjacent adenosines (A1518 and A1519) in the loop of a conserved hairpin near the 3'-end of 16S rRNA in the 30S particle. May play a critical role in biogenesis of 30S subunits.</text>
</comment>
<evidence type="ECO:0000256" key="8">
    <source>
        <dbReference type="PROSITE-ProRule" id="PRU01026"/>
    </source>
</evidence>
<dbReference type="InterPro" id="IPR020598">
    <property type="entry name" value="rRNA_Ade_methylase_Trfase_N"/>
</dbReference>
<keyword evidence="3 7" id="KW-0489">Methyltransferase</keyword>
<feature type="binding site" evidence="7 8">
    <location>
        <position position="12"/>
    </location>
    <ligand>
        <name>S-adenosyl-L-methionine</name>
        <dbReference type="ChEBI" id="CHEBI:59789"/>
    </ligand>
</feature>
<evidence type="ECO:0000256" key="3">
    <source>
        <dbReference type="ARBA" id="ARBA00022603"/>
    </source>
</evidence>
<comment type="similarity">
    <text evidence="7">Belongs to the class I-like SAM-binding methyltransferase superfamily. rRNA adenine N(6)-methyltransferase family. RsmA subfamily.</text>
</comment>
<dbReference type="InterPro" id="IPR023165">
    <property type="entry name" value="rRNA_Ade_diMease-like_C"/>
</dbReference>
<dbReference type="InterPro" id="IPR011530">
    <property type="entry name" value="rRNA_adenine_dimethylase"/>
</dbReference>
<feature type="binding site" evidence="7 8">
    <location>
        <position position="107"/>
    </location>
    <ligand>
        <name>S-adenosyl-L-methionine</name>
        <dbReference type="ChEBI" id="CHEBI:59789"/>
    </ligand>
</feature>
<dbReference type="SUPFAM" id="SSF53335">
    <property type="entry name" value="S-adenosyl-L-methionine-dependent methyltransferases"/>
    <property type="match status" value="1"/>
</dbReference>
<evidence type="ECO:0000256" key="6">
    <source>
        <dbReference type="ARBA" id="ARBA00022884"/>
    </source>
</evidence>
<name>A0A2H0QSP4_9BACT</name>
<dbReference type="PROSITE" id="PS51689">
    <property type="entry name" value="SAM_RNA_A_N6_MT"/>
    <property type="match status" value="1"/>
</dbReference>
<feature type="binding site" evidence="7 8">
    <location>
        <position position="14"/>
    </location>
    <ligand>
        <name>S-adenosyl-L-methionine</name>
        <dbReference type="ChEBI" id="CHEBI:59789"/>
    </ligand>
</feature>
<comment type="catalytic activity">
    <reaction evidence="7">
        <text>adenosine(1518)/adenosine(1519) in 16S rRNA + 4 S-adenosyl-L-methionine = N(6)-dimethyladenosine(1518)/N(6)-dimethyladenosine(1519) in 16S rRNA + 4 S-adenosyl-L-homocysteine + 4 H(+)</text>
        <dbReference type="Rhea" id="RHEA:19609"/>
        <dbReference type="Rhea" id="RHEA-COMP:10232"/>
        <dbReference type="Rhea" id="RHEA-COMP:10233"/>
        <dbReference type="ChEBI" id="CHEBI:15378"/>
        <dbReference type="ChEBI" id="CHEBI:57856"/>
        <dbReference type="ChEBI" id="CHEBI:59789"/>
        <dbReference type="ChEBI" id="CHEBI:74411"/>
        <dbReference type="ChEBI" id="CHEBI:74493"/>
        <dbReference type="EC" id="2.1.1.182"/>
    </reaction>
</comment>
<evidence type="ECO:0000313" key="11">
    <source>
        <dbReference type="Proteomes" id="UP000231333"/>
    </source>
</evidence>
<reference evidence="10 11" key="1">
    <citation type="submission" date="2017-09" db="EMBL/GenBank/DDBJ databases">
        <title>Depth-based differentiation of microbial function through sediment-hosted aquifers and enrichment of novel symbionts in the deep terrestrial subsurface.</title>
        <authorList>
            <person name="Probst A.J."/>
            <person name="Ladd B."/>
            <person name="Jarett J.K."/>
            <person name="Geller-Mcgrath D.E."/>
            <person name="Sieber C.M."/>
            <person name="Emerson J.B."/>
            <person name="Anantharaman K."/>
            <person name="Thomas B.C."/>
            <person name="Malmstrom R."/>
            <person name="Stieglmeier M."/>
            <person name="Klingl A."/>
            <person name="Woyke T."/>
            <person name="Ryan C.M."/>
            <person name="Banfield J.F."/>
        </authorList>
    </citation>
    <scope>NUCLEOTIDE SEQUENCE [LARGE SCALE GENOMIC DNA]</scope>
    <source>
        <strain evidence="10">CG10_big_fil_rev_8_21_14_0_10_42_12</strain>
    </source>
</reference>
<dbReference type="AlphaFoldDB" id="A0A2H0QSP4"/>
<keyword evidence="4 7" id="KW-0808">Transferase</keyword>
<dbReference type="GO" id="GO:0005829">
    <property type="term" value="C:cytosol"/>
    <property type="evidence" value="ECO:0007669"/>
    <property type="project" value="TreeGrafter"/>
</dbReference>
<comment type="subcellular location">
    <subcellularLocation>
        <location evidence="7">Cytoplasm</location>
    </subcellularLocation>
</comment>
<dbReference type="EMBL" id="PCXL01000026">
    <property type="protein sequence ID" value="PIR37280.1"/>
    <property type="molecule type" value="Genomic_DNA"/>
</dbReference>
<accession>A0A2H0QSP4</accession>
<comment type="caution">
    <text evidence="10">The sequence shown here is derived from an EMBL/GenBank/DDBJ whole genome shotgun (WGS) entry which is preliminary data.</text>
</comment>
<dbReference type="InterPro" id="IPR001737">
    <property type="entry name" value="KsgA/Erm"/>
</dbReference>
<gene>
    <name evidence="7 10" type="primary">rsmA</name>
    <name evidence="7" type="synonym">ksgA</name>
    <name evidence="10" type="ORF">COV34_03605</name>
</gene>
<keyword evidence="1 7" id="KW-0963">Cytoplasm</keyword>